<dbReference type="InParanoid" id="E4WZW2"/>
<dbReference type="InterPro" id="IPR006029">
    <property type="entry name" value="Neurotrans-gated_channel_TM"/>
</dbReference>
<dbReference type="InterPro" id="IPR036734">
    <property type="entry name" value="Neur_chan_lig-bd_sf"/>
</dbReference>
<feature type="transmembrane region" description="Helical" evidence="5">
    <location>
        <begin position="182"/>
        <end position="203"/>
    </location>
</feature>
<dbReference type="Pfam" id="PF02931">
    <property type="entry name" value="Neur_chan_LBD"/>
    <property type="match status" value="1"/>
</dbReference>
<dbReference type="SUPFAM" id="SSF90112">
    <property type="entry name" value="Neurotransmitter-gated ion-channel transmembrane pore"/>
    <property type="match status" value="1"/>
</dbReference>
<name>E4WZW2_OIKDI</name>
<dbReference type="CDD" id="cd18989">
    <property type="entry name" value="LGIC_ECD_cation"/>
    <property type="match status" value="1"/>
</dbReference>
<evidence type="ECO:0000256" key="1">
    <source>
        <dbReference type="ARBA" id="ARBA00004141"/>
    </source>
</evidence>
<evidence type="ECO:0000259" key="6">
    <source>
        <dbReference type="Pfam" id="PF02931"/>
    </source>
</evidence>
<keyword evidence="5" id="KW-0407">Ion channel</keyword>
<comment type="similarity">
    <text evidence="5">Belongs to the ligand-gated ion channel (TC 1.A.9) family.</text>
</comment>
<dbReference type="InterPro" id="IPR038050">
    <property type="entry name" value="Neuro_actylchol_rec"/>
</dbReference>
<keyword evidence="2 5" id="KW-0812">Transmembrane</keyword>
<feature type="domain" description="Neurotransmitter-gated ion-channel ligand-binding" evidence="6">
    <location>
        <begin position="4"/>
        <end position="179"/>
    </location>
</feature>
<dbReference type="InterPro" id="IPR018000">
    <property type="entry name" value="Neurotransmitter_ion_chnl_CS"/>
</dbReference>
<evidence type="ECO:0000256" key="4">
    <source>
        <dbReference type="ARBA" id="ARBA00023136"/>
    </source>
</evidence>
<accession>E4WZW2</accession>
<sequence>MDMRIREETLVTRLVIRQSWIDARFFWMDDCRFKPDYFRELFLKNIERLHVNIDAIWRPDIAVHNNVDGTYISSSASDFHAIVFSNGTVLHSHIGKYSTFCRVNVRNFPYDEQVCSIDFHPFVYSGEDVKLRSEEIMRKNLKPNVEWELKRATTEYIEKLDSVTGFNETYVRASLYLVRLPLFYTFYITLPILMITSMVISVFHQPNMGGEKITLSISVLLALTFFLGLVSSMTPKSASAIPLISKYLIFSMVLVTLSVVASVCVANLHHRTPDIHAMPRWLQMTFLETIPTVLLMQRPKVPHPIFPTGHRFSVSSEYPSSYNTYQERKNSEKPDDGKTMFTVDHIPILSGRLRSEEYIAKNLKPKKVKIAKEDTIYGSFSSLSSATSSFNERRISKLGFQELF</sequence>
<evidence type="ECO:0000259" key="7">
    <source>
        <dbReference type="Pfam" id="PF02932"/>
    </source>
</evidence>
<comment type="subcellular location">
    <subcellularLocation>
        <location evidence="1">Membrane</location>
        <topology evidence="1">Multi-pass membrane protein</topology>
    </subcellularLocation>
</comment>
<dbReference type="AlphaFoldDB" id="E4WZW2"/>
<dbReference type="GO" id="GO:0005230">
    <property type="term" value="F:extracellular ligand-gated monoatomic ion channel activity"/>
    <property type="evidence" value="ECO:0007669"/>
    <property type="project" value="InterPro"/>
</dbReference>
<keyword evidence="4 5" id="KW-0472">Membrane</keyword>
<keyword evidence="5" id="KW-0813">Transport</keyword>
<evidence type="ECO:0000256" key="5">
    <source>
        <dbReference type="RuleBase" id="RU000687"/>
    </source>
</evidence>
<keyword evidence="3 5" id="KW-1133">Transmembrane helix</keyword>
<protein>
    <recommendedName>
        <fullName evidence="10">Neurotransmitter-gated ion-channel ligand-binding domain-containing protein</fullName>
    </recommendedName>
</protein>
<dbReference type="SUPFAM" id="SSF63712">
    <property type="entry name" value="Nicotinic receptor ligand binding domain-like"/>
    <property type="match status" value="1"/>
</dbReference>
<evidence type="ECO:0000256" key="3">
    <source>
        <dbReference type="ARBA" id="ARBA00022989"/>
    </source>
</evidence>
<feature type="transmembrane region" description="Helical" evidence="5">
    <location>
        <begin position="247"/>
        <end position="268"/>
    </location>
</feature>
<dbReference type="InterPro" id="IPR006201">
    <property type="entry name" value="Neur_channel"/>
</dbReference>
<evidence type="ECO:0000313" key="9">
    <source>
        <dbReference type="Proteomes" id="UP000001307"/>
    </source>
</evidence>
<dbReference type="Pfam" id="PF02932">
    <property type="entry name" value="Neur_chan_memb"/>
    <property type="match status" value="1"/>
</dbReference>
<dbReference type="GO" id="GO:0004888">
    <property type="term" value="F:transmembrane signaling receptor activity"/>
    <property type="evidence" value="ECO:0007669"/>
    <property type="project" value="InterPro"/>
</dbReference>
<dbReference type="GO" id="GO:0016020">
    <property type="term" value="C:membrane"/>
    <property type="evidence" value="ECO:0007669"/>
    <property type="project" value="UniProtKB-SubCell"/>
</dbReference>
<dbReference type="InterPro" id="IPR006202">
    <property type="entry name" value="Neur_chan_lig-bd"/>
</dbReference>
<dbReference type="Proteomes" id="UP000001307">
    <property type="component" value="Unassembled WGS sequence"/>
</dbReference>
<dbReference type="EMBL" id="FN653019">
    <property type="protein sequence ID" value="CBY22708.1"/>
    <property type="molecule type" value="Genomic_DNA"/>
</dbReference>
<keyword evidence="5" id="KW-0406">Ion transport</keyword>
<evidence type="ECO:0008006" key="10">
    <source>
        <dbReference type="Google" id="ProtNLM"/>
    </source>
</evidence>
<reference evidence="8" key="1">
    <citation type="journal article" date="2010" name="Science">
        <title>Plasticity of animal genome architecture unmasked by rapid evolution of a pelagic tunicate.</title>
        <authorList>
            <person name="Denoeud F."/>
            <person name="Henriet S."/>
            <person name="Mungpakdee S."/>
            <person name="Aury J.M."/>
            <person name="Da Silva C."/>
            <person name="Brinkmann H."/>
            <person name="Mikhaleva J."/>
            <person name="Olsen L.C."/>
            <person name="Jubin C."/>
            <person name="Canestro C."/>
            <person name="Bouquet J.M."/>
            <person name="Danks G."/>
            <person name="Poulain J."/>
            <person name="Campsteijn C."/>
            <person name="Adamski M."/>
            <person name="Cross I."/>
            <person name="Yadetie F."/>
            <person name="Muffato M."/>
            <person name="Louis A."/>
            <person name="Butcher S."/>
            <person name="Tsagkogeorga G."/>
            <person name="Konrad A."/>
            <person name="Singh S."/>
            <person name="Jensen M.F."/>
            <person name="Cong E.H."/>
            <person name="Eikeseth-Otteraa H."/>
            <person name="Noel B."/>
            <person name="Anthouard V."/>
            <person name="Porcel B.M."/>
            <person name="Kachouri-Lafond R."/>
            <person name="Nishino A."/>
            <person name="Ugolini M."/>
            <person name="Chourrout P."/>
            <person name="Nishida H."/>
            <person name="Aasland R."/>
            <person name="Huzurbazar S."/>
            <person name="Westhof E."/>
            <person name="Delsuc F."/>
            <person name="Lehrach H."/>
            <person name="Reinhardt R."/>
            <person name="Weissenbach J."/>
            <person name="Roy S.W."/>
            <person name="Artiguenave F."/>
            <person name="Postlethwait J.H."/>
            <person name="Manak J.R."/>
            <person name="Thompson E.M."/>
            <person name="Jaillon O."/>
            <person name="Du Pasquier L."/>
            <person name="Boudinot P."/>
            <person name="Liberles D.A."/>
            <person name="Volff J.N."/>
            <person name="Philippe H."/>
            <person name="Lenhard B."/>
            <person name="Roest Crollius H."/>
            <person name="Wincker P."/>
            <person name="Chourrout D."/>
        </authorList>
    </citation>
    <scope>NUCLEOTIDE SEQUENCE [LARGE SCALE GENOMIC DNA]</scope>
</reference>
<dbReference type="CDD" id="cd19064">
    <property type="entry name" value="LGIC_TM_nAChR"/>
    <property type="match status" value="1"/>
</dbReference>
<dbReference type="Gene3D" id="1.20.58.390">
    <property type="entry name" value="Neurotransmitter-gated ion-channel transmembrane domain"/>
    <property type="match status" value="1"/>
</dbReference>
<dbReference type="OrthoDB" id="6127156at2759"/>
<feature type="domain" description="Neurotransmitter-gated ion-channel transmembrane" evidence="7">
    <location>
        <begin position="190"/>
        <end position="332"/>
    </location>
</feature>
<gene>
    <name evidence="8" type="ORF">GSOID_T00013477001</name>
</gene>
<dbReference type="Gene3D" id="2.70.170.10">
    <property type="entry name" value="Neurotransmitter-gated ion-channel ligand-binding domain"/>
    <property type="match status" value="1"/>
</dbReference>
<dbReference type="PRINTS" id="PR00252">
    <property type="entry name" value="NRIONCHANNEL"/>
</dbReference>
<comment type="caution">
    <text evidence="5">Lacks conserved residue(s) required for the propagation of feature annotation.</text>
</comment>
<evidence type="ECO:0000256" key="2">
    <source>
        <dbReference type="ARBA" id="ARBA00022692"/>
    </source>
</evidence>
<keyword evidence="9" id="KW-1185">Reference proteome</keyword>
<proteinExistence type="inferred from homology"/>
<dbReference type="InterPro" id="IPR036719">
    <property type="entry name" value="Neuro-gated_channel_TM_sf"/>
</dbReference>
<dbReference type="PROSITE" id="PS00236">
    <property type="entry name" value="NEUROTR_ION_CHANNEL"/>
    <property type="match status" value="1"/>
</dbReference>
<organism evidence="8">
    <name type="scientific">Oikopleura dioica</name>
    <name type="common">Tunicate</name>
    <dbReference type="NCBI Taxonomy" id="34765"/>
    <lineage>
        <taxon>Eukaryota</taxon>
        <taxon>Metazoa</taxon>
        <taxon>Chordata</taxon>
        <taxon>Tunicata</taxon>
        <taxon>Appendicularia</taxon>
        <taxon>Copelata</taxon>
        <taxon>Oikopleuridae</taxon>
        <taxon>Oikopleura</taxon>
    </lineage>
</organism>
<dbReference type="PANTHER" id="PTHR18945">
    <property type="entry name" value="NEUROTRANSMITTER GATED ION CHANNEL"/>
    <property type="match status" value="1"/>
</dbReference>
<evidence type="ECO:0000313" key="8">
    <source>
        <dbReference type="EMBL" id="CBY22708.1"/>
    </source>
</evidence>
<feature type="transmembrane region" description="Helical" evidence="5">
    <location>
        <begin position="215"/>
        <end position="235"/>
    </location>
</feature>